<comment type="caution">
    <text evidence="4">The sequence shown here is derived from an EMBL/GenBank/DDBJ whole genome shotgun (WGS) entry which is preliminary data.</text>
</comment>
<evidence type="ECO:0000256" key="1">
    <source>
        <dbReference type="SAM" id="MobiDB-lite"/>
    </source>
</evidence>
<feature type="chain" id="PRO_5040148220" evidence="3">
    <location>
        <begin position="23"/>
        <end position="160"/>
    </location>
</feature>
<dbReference type="EMBL" id="JAGSXJ010000003">
    <property type="protein sequence ID" value="KAH6693715.1"/>
    <property type="molecule type" value="Genomic_DNA"/>
</dbReference>
<feature type="signal peptide" evidence="3">
    <location>
        <begin position="1"/>
        <end position="22"/>
    </location>
</feature>
<evidence type="ECO:0000313" key="5">
    <source>
        <dbReference type="Proteomes" id="UP000770015"/>
    </source>
</evidence>
<evidence type="ECO:0000256" key="2">
    <source>
        <dbReference type="SAM" id="Phobius"/>
    </source>
</evidence>
<keyword evidence="5" id="KW-1185">Reference proteome</keyword>
<evidence type="ECO:0000256" key="3">
    <source>
        <dbReference type="SAM" id="SignalP"/>
    </source>
</evidence>
<reference evidence="4" key="1">
    <citation type="journal article" date="2021" name="Nat. Commun.">
        <title>Genetic determinants of endophytism in the Arabidopsis root mycobiome.</title>
        <authorList>
            <person name="Mesny F."/>
            <person name="Miyauchi S."/>
            <person name="Thiergart T."/>
            <person name="Pickel B."/>
            <person name="Atanasova L."/>
            <person name="Karlsson M."/>
            <person name="Huettel B."/>
            <person name="Barry K.W."/>
            <person name="Haridas S."/>
            <person name="Chen C."/>
            <person name="Bauer D."/>
            <person name="Andreopoulos W."/>
            <person name="Pangilinan J."/>
            <person name="LaButti K."/>
            <person name="Riley R."/>
            <person name="Lipzen A."/>
            <person name="Clum A."/>
            <person name="Drula E."/>
            <person name="Henrissat B."/>
            <person name="Kohler A."/>
            <person name="Grigoriev I.V."/>
            <person name="Martin F.M."/>
            <person name="Hacquard S."/>
        </authorList>
    </citation>
    <scope>NUCLEOTIDE SEQUENCE</scope>
    <source>
        <strain evidence="4">MPI-SDFR-AT-0117</strain>
    </source>
</reference>
<dbReference type="Proteomes" id="UP000770015">
    <property type="component" value="Unassembled WGS sequence"/>
</dbReference>
<gene>
    <name evidence="4" type="ORF">F5X68DRAFT_258580</name>
</gene>
<dbReference type="AlphaFoldDB" id="A0A9P9AFJ5"/>
<proteinExistence type="predicted"/>
<evidence type="ECO:0000313" key="4">
    <source>
        <dbReference type="EMBL" id="KAH6693715.1"/>
    </source>
</evidence>
<accession>A0A9P9AFJ5</accession>
<sequence length="160" mass="17135">MLVPCTLLFIALLLAVMVVIFSLPHGPDTGWAGARCPENASCTGGSLASADGEPGSIHDYVFNASAGDKIWRGFLLGCAVGLFVAALFCCWAPCFRFGARGAAIRAWRYPWRVIADAESGGGRDTRHPEDVEVAESRRPERERTTSGRFVDQAALAAVAY</sequence>
<feature type="transmembrane region" description="Helical" evidence="2">
    <location>
        <begin position="70"/>
        <end position="95"/>
    </location>
</feature>
<keyword evidence="2" id="KW-0812">Transmembrane</keyword>
<keyword evidence="2" id="KW-0472">Membrane</keyword>
<keyword evidence="3" id="KW-0732">Signal</keyword>
<keyword evidence="2" id="KW-1133">Transmembrane helix</keyword>
<feature type="region of interest" description="Disordered" evidence="1">
    <location>
        <begin position="119"/>
        <end position="145"/>
    </location>
</feature>
<protein>
    <submittedName>
        <fullName evidence="4">Uncharacterized protein</fullName>
    </submittedName>
</protein>
<organism evidence="4 5">
    <name type="scientific">Plectosphaerella plurivora</name>
    <dbReference type="NCBI Taxonomy" id="936078"/>
    <lineage>
        <taxon>Eukaryota</taxon>
        <taxon>Fungi</taxon>
        <taxon>Dikarya</taxon>
        <taxon>Ascomycota</taxon>
        <taxon>Pezizomycotina</taxon>
        <taxon>Sordariomycetes</taxon>
        <taxon>Hypocreomycetidae</taxon>
        <taxon>Glomerellales</taxon>
        <taxon>Plectosphaerellaceae</taxon>
        <taxon>Plectosphaerella</taxon>
    </lineage>
</organism>
<dbReference type="OrthoDB" id="10358647at2759"/>
<feature type="compositionally biased region" description="Basic and acidic residues" evidence="1">
    <location>
        <begin position="121"/>
        <end position="145"/>
    </location>
</feature>
<name>A0A9P9AFJ5_9PEZI</name>